<organism evidence="1 2">
    <name type="scientific">Ferrovibrio terrae</name>
    <dbReference type="NCBI Taxonomy" id="2594003"/>
    <lineage>
        <taxon>Bacteria</taxon>
        <taxon>Pseudomonadati</taxon>
        <taxon>Pseudomonadota</taxon>
        <taxon>Alphaproteobacteria</taxon>
        <taxon>Rhodospirillales</taxon>
        <taxon>Rhodospirillaceae</taxon>
        <taxon>Ferrovibrio</taxon>
    </lineage>
</organism>
<sequence>MDLPMQPPILIPSGPIPSHQGRSVSFHRHWRYSYPHMLLPATDRHGRRMMARTGTDARIGALLRRALTLAVLLLGLIVVPAEPTRAVDSDLQEVARNLASHRALYTLSVARLDPRNYRHGIAGGLSLEFVHACDGYVLNQRFVIETTTDDGTILNNMVLNSWEALDGKSFRFKMRDEVNGDLEQELKGEGKLSSRGGSVTFTQPEDTDLDLPPMTLFPTEHTVRLLALARSGGNWLQASIYDGASADAYSEVGGFIGGELPVETGGNPIVSELKGQRSWRIRLAYFTSEKAQDTPDYEIAYRLYENGVADDIVFDYGDYAIRATLKLLELKPREAC</sequence>
<dbReference type="EMBL" id="CP041636">
    <property type="protein sequence ID" value="QDO98632.1"/>
    <property type="molecule type" value="Genomic_DNA"/>
</dbReference>
<gene>
    <name evidence="1" type="ORF">FNB15_15690</name>
</gene>
<dbReference type="AlphaFoldDB" id="A0A516H4D1"/>
<name>A0A516H4D1_9PROT</name>
<accession>A0A516H4D1</accession>
<protein>
    <submittedName>
        <fullName evidence="1">DUF1849 family protein</fullName>
    </submittedName>
</protein>
<reference evidence="1 2" key="1">
    <citation type="submission" date="2019-07" db="EMBL/GenBank/DDBJ databases">
        <title>Genome sequencing for Ferrovibrio sp. K5.</title>
        <authorList>
            <person name="Park S.-J."/>
        </authorList>
    </citation>
    <scope>NUCLEOTIDE SEQUENCE [LARGE SCALE GENOMIC DNA]</scope>
    <source>
        <strain evidence="1 2">K5</strain>
    </source>
</reference>
<dbReference type="KEGG" id="fer:FNB15_15690"/>
<dbReference type="OrthoDB" id="9815514at2"/>
<dbReference type="Proteomes" id="UP000317496">
    <property type="component" value="Chromosome"/>
</dbReference>
<dbReference type="Pfam" id="PF08904">
    <property type="entry name" value="EipB_like"/>
    <property type="match status" value="1"/>
</dbReference>
<evidence type="ECO:0000313" key="2">
    <source>
        <dbReference type="Proteomes" id="UP000317496"/>
    </source>
</evidence>
<evidence type="ECO:0000313" key="1">
    <source>
        <dbReference type="EMBL" id="QDO98632.1"/>
    </source>
</evidence>
<proteinExistence type="predicted"/>
<keyword evidence="2" id="KW-1185">Reference proteome</keyword>
<dbReference type="InterPro" id="IPR015000">
    <property type="entry name" value="EipB-like"/>
</dbReference>